<reference evidence="15" key="1">
    <citation type="submission" date="2021-01" db="EMBL/GenBank/DDBJ databases">
        <authorList>
            <person name="Corre E."/>
            <person name="Pelletier E."/>
            <person name="Niang G."/>
            <person name="Scheremetjew M."/>
            <person name="Finn R."/>
            <person name="Kale V."/>
            <person name="Holt S."/>
            <person name="Cochrane G."/>
            <person name="Meng A."/>
            <person name="Brown T."/>
            <person name="Cohen L."/>
        </authorList>
    </citation>
    <scope>NUCLEOTIDE SEQUENCE</scope>
    <source>
        <strain evidence="15">CCMP1594</strain>
    </source>
</reference>
<dbReference type="SUPFAM" id="SSF56784">
    <property type="entry name" value="HAD-like"/>
    <property type="match status" value="1"/>
</dbReference>
<dbReference type="PANTHER" id="PTHR48493:SF1">
    <property type="entry name" value="UBIQUITIN-LIKE DOMAIN-CONTAINING CTD PHOSPHATASE 1"/>
    <property type="match status" value="1"/>
</dbReference>
<evidence type="ECO:0000313" key="15">
    <source>
        <dbReference type="EMBL" id="CAE0833697.1"/>
    </source>
</evidence>
<dbReference type="InterPro" id="IPR000626">
    <property type="entry name" value="Ubiquitin-like_dom"/>
</dbReference>
<dbReference type="SMART" id="SM00213">
    <property type="entry name" value="UBQ"/>
    <property type="match status" value="1"/>
</dbReference>
<comment type="catalytic activity">
    <reaction evidence="10">
        <text>O-phospho-L-seryl-[protein] + H2O = L-seryl-[protein] + phosphate</text>
        <dbReference type="Rhea" id="RHEA:20629"/>
        <dbReference type="Rhea" id="RHEA-COMP:9863"/>
        <dbReference type="Rhea" id="RHEA-COMP:11604"/>
        <dbReference type="ChEBI" id="CHEBI:15377"/>
        <dbReference type="ChEBI" id="CHEBI:29999"/>
        <dbReference type="ChEBI" id="CHEBI:43474"/>
        <dbReference type="ChEBI" id="CHEBI:83421"/>
        <dbReference type="EC" id="3.1.3.16"/>
    </reaction>
</comment>
<dbReference type="InterPro" id="IPR051658">
    <property type="entry name" value="UBLCP1"/>
</dbReference>
<gene>
    <name evidence="15" type="ORF">EGYM00163_LOCUS44993</name>
</gene>
<evidence type="ECO:0000256" key="8">
    <source>
        <dbReference type="ARBA" id="ARBA00023242"/>
    </source>
</evidence>
<dbReference type="GO" id="GO:0004722">
    <property type="term" value="F:protein serine/threonine phosphatase activity"/>
    <property type="evidence" value="ECO:0007669"/>
    <property type="project" value="UniProtKB-EC"/>
</dbReference>
<evidence type="ECO:0000256" key="4">
    <source>
        <dbReference type="ARBA" id="ARBA00022723"/>
    </source>
</evidence>
<dbReference type="PANTHER" id="PTHR48493">
    <property type="entry name" value="UBIQUITIN-LIKE DOMAIN-CONTAINING CTD PHOSPHATASE 1"/>
    <property type="match status" value="1"/>
</dbReference>
<dbReference type="GO" id="GO:0046872">
    <property type="term" value="F:metal ion binding"/>
    <property type="evidence" value="ECO:0007669"/>
    <property type="project" value="UniProtKB-KW"/>
</dbReference>
<feature type="domain" description="Ubiquitin-like" evidence="13">
    <location>
        <begin position="84"/>
        <end position="162"/>
    </location>
</feature>
<dbReference type="InterPro" id="IPR036412">
    <property type="entry name" value="HAD-like_sf"/>
</dbReference>
<dbReference type="InterPro" id="IPR023214">
    <property type="entry name" value="HAD_sf"/>
</dbReference>
<evidence type="ECO:0000256" key="11">
    <source>
        <dbReference type="ARBA" id="ARBA00048336"/>
    </source>
</evidence>
<keyword evidence="6" id="KW-0460">Magnesium</keyword>
<sequence>MDADGCLAPCPDAKAQAPAASDVEMDHSQSPPSASAKTDAASSSSASSSSSSSSSATSTAEASSSASPSGPQLTAGEPEEPEEETFTLTCKHGSSSFSVVYTAKSTVLDVKLALQALTNVNPERQKIIGLTKGKILSDGVQLQELALKKNQKFIMMGTAENNIPAQIIQPDFSVDDEGYEEDAQNDFDISTSPVNVQNIRTKIDKTEIHFINPPRRGKRLLVLDIDYTIFDCKSPSETITVLKRPYLDTFLALVYKYYDLVFWSQTSWKWVEAKITEMGILFSTEYRVTFILDRSSMPRVEDHHYYKRKRDSSKSEVKYYEIKPLQLIWDKVPGFYNAKNTIHVDDLSRNFIMNQRNGLKISAYKNAHQTYRTDRELLLLGYYLVSVKDCEDFQTLNLNGWRDHILQMAGQAT</sequence>
<keyword evidence="8" id="KW-0539">Nucleus</keyword>
<dbReference type="GO" id="GO:0090364">
    <property type="term" value="P:regulation of proteasome assembly"/>
    <property type="evidence" value="ECO:0007669"/>
    <property type="project" value="InterPro"/>
</dbReference>
<evidence type="ECO:0000256" key="9">
    <source>
        <dbReference type="ARBA" id="ARBA00032039"/>
    </source>
</evidence>
<dbReference type="NCBIfam" id="TIGR02245">
    <property type="entry name" value="HAD_IIID1"/>
    <property type="match status" value="1"/>
</dbReference>
<dbReference type="AlphaFoldDB" id="A0A7S4GDQ4"/>
<organism evidence="15">
    <name type="scientific">Eutreptiella gymnastica</name>
    <dbReference type="NCBI Taxonomy" id="73025"/>
    <lineage>
        <taxon>Eukaryota</taxon>
        <taxon>Discoba</taxon>
        <taxon>Euglenozoa</taxon>
        <taxon>Euglenida</taxon>
        <taxon>Spirocuta</taxon>
        <taxon>Euglenophyceae</taxon>
        <taxon>Eutreptiales</taxon>
        <taxon>Eutreptiaceae</taxon>
        <taxon>Eutreptiella</taxon>
    </lineage>
</organism>
<dbReference type="Gene3D" id="3.10.20.90">
    <property type="entry name" value="Phosphatidylinositol 3-kinase Catalytic Subunit, Chain A, domain 1"/>
    <property type="match status" value="1"/>
</dbReference>
<protein>
    <recommendedName>
        <fullName evidence="3">protein-serine/threonine phosphatase</fullName>
        <ecNumber evidence="3">3.1.3.16</ecNumber>
    </recommendedName>
    <alternativeName>
        <fullName evidence="9">Nuclear proteasome inhibitor UBLCP1</fullName>
    </alternativeName>
</protein>
<evidence type="ECO:0000259" key="13">
    <source>
        <dbReference type="PROSITE" id="PS50053"/>
    </source>
</evidence>
<comment type="subcellular location">
    <subcellularLocation>
        <location evidence="2">Nucleus</location>
    </subcellularLocation>
</comment>
<dbReference type="InterPro" id="IPR011943">
    <property type="entry name" value="HAD-SF_hydro_IIID"/>
</dbReference>
<dbReference type="SMART" id="SM00577">
    <property type="entry name" value="CPDc"/>
    <property type="match status" value="1"/>
</dbReference>
<keyword evidence="7" id="KW-0904">Protein phosphatase</keyword>
<evidence type="ECO:0000256" key="6">
    <source>
        <dbReference type="ARBA" id="ARBA00022842"/>
    </source>
</evidence>
<comment type="cofactor">
    <cofactor evidence="1">
        <name>Mg(2+)</name>
        <dbReference type="ChEBI" id="CHEBI:18420"/>
    </cofactor>
</comment>
<comment type="catalytic activity">
    <reaction evidence="11">
        <text>O-phospho-L-threonyl-[protein] + H2O = L-threonyl-[protein] + phosphate</text>
        <dbReference type="Rhea" id="RHEA:47004"/>
        <dbReference type="Rhea" id="RHEA-COMP:11060"/>
        <dbReference type="Rhea" id="RHEA-COMP:11605"/>
        <dbReference type="ChEBI" id="CHEBI:15377"/>
        <dbReference type="ChEBI" id="CHEBI:30013"/>
        <dbReference type="ChEBI" id="CHEBI:43474"/>
        <dbReference type="ChEBI" id="CHEBI:61977"/>
        <dbReference type="EC" id="3.1.3.16"/>
    </reaction>
</comment>
<feature type="region of interest" description="Disordered" evidence="12">
    <location>
        <begin position="1"/>
        <end position="88"/>
    </location>
</feature>
<dbReference type="PROSITE" id="PS50969">
    <property type="entry name" value="FCP1"/>
    <property type="match status" value="1"/>
</dbReference>
<dbReference type="GO" id="GO:0005634">
    <property type="term" value="C:nucleus"/>
    <property type="evidence" value="ECO:0007669"/>
    <property type="project" value="UniProtKB-SubCell"/>
</dbReference>
<accession>A0A7S4GDQ4</accession>
<name>A0A7S4GDQ4_9EUGL</name>
<evidence type="ECO:0000256" key="3">
    <source>
        <dbReference type="ARBA" id="ARBA00013081"/>
    </source>
</evidence>
<evidence type="ECO:0000256" key="1">
    <source>
        <dbReference type="ARBA" id="ARBA00001946"/>
    </source>
</evidence>
<evidence type="ECO:0000256" key="10">
    <source>
        <dbReference type="ARBA" id="ARBA00047761"/>
    </source>
</evidence>
<evidence type="ECO:0000256" key="12">
    <source>
        <dbReference type="SAM" id="MobiDB-lite"/>
    </source>
</evidence>
<keyword evidence="5" id="KW-0378">Hydrolase</keyword>
<evidence type="ECO:0000256" key="2">
    <source>
        <dbReference type="ARBA" id="ARBA00004123"/>
    </source>
</evidence>
<feature type="compositionally biased region" description="Low complexity" evidence="12">
    <location>
        <begin position="30"/>
        <end position="69"/>
    </location>
</feature>
<evidence type="ECO:0000256" key="7">
    <source>
        <dbReference type="ARBA" id="ARBA00022912"/>
    </source>
</evidence>
<dbReference type="InterPro" id="IPR004274">
    <property type="entry name" value="FCP1_dom"/>
</dbReference>
<evidence type="ECO:0000259" key="14">
    <source>
        <dbReference type="PROSITE" id="PS50969"/>
    </source>
</evidence>
<dbReference type="SUPFAM" id="SSF54236">
    <property type="entry name" value="Ubiquitin-like"/>
    <property type="match status" value="1"/>
</dbReference>
<evidence type="ECO:0000256" key="5">
    <source>
        <dbReference type="ARBA" id="ARBA00022801"/>
    </source>
</evidence>
<dbReference type="PROSITE" id="PS50053">
    <property type="entry name" value="UBIQUITIN_2"/>
    <property type="match status" value="1"/>
</dbReference>
<dbReference type="EMBL" id="HBJA01130966">
    <property type="protein sequence ID" value="CAE0833697.1"/>
    <property type="molecule type" value="Transcribed_RNA"/>
</dbReference>
<dbReference type="Pfam" id="PF03031">
    <property type="entry name" value="NIF"/>
    <property type="match status" value="1"/>
</dbReference>
<dbReference type="Pfam" id="PF00240">
    <property type="entry name" value="ubiquitin"/>
    <property type="match status" value="1"/>
</dbReference>
<feature type="domain" description="FCP1 homology" evidence="14">
    <location>
        <begin position="214"/>
        <end position="387"/>
    </location>
</feature>
<keyword evidence="4" id="KW-0479">Metal-binding</keyword>
<dbReference type="Gene3D" id="3.40.50.1000">
    <property type="entry name" value="HAD superfamily/HAD-like"/>
    <property type="match status" value="1"/>
</dbReference>
<proteinExistence type="predicted"/>
<dbReference type="InterPro" id="IPR029071">
    <property type="entry name" value="Ubiquitin-like_domsf"/>
</dbReference>
<dbReference type="EC" id="3.1.3.16" evidence="3"/>